<proteinExistence type="predicted"/>
<reference evidence="2" key="1">
    <citation type="submission" date="2016-10" db="EMBL/GenBank/DDBJ databases">
        <authorList>
            <person name="Varghese N."/>
            <person name="Submissions S."/>
        </authorList>
    </citation>
    <scope>NUCLEOTIDE SEQUENCE [LARGE SCALE GENOMIC DNA]</scope>
    <source>
        <strain evidence="2">XBD1002</strain>
    </source>
</reference>
<accession>A0A1I3ICK7</accession>
<sequence length="559" mass="64870">MKNNFRIFGIAFFLLFTPLYSQSLNSSQVLPPEHWIYDYLKILGMENKTVCFNENSMMTVSEIRFYFEQIDEDALSESGKRLYEEAENFLYENDSLIDLTPFRFDIGMKLNGEGYYKSSDEIPWNFRYNYKDNFAIFPIKAAFSDYVTLETDPFVGKAHYGSYRNENYTNFPYREGDFEFLFPRFSYGSVAGAFNGWGANIHIGKQGFQIGDTKIGSVIYNKTFETDSYINLNLFSKYFKYSMDISQISNDKWFYIHQFTVRPHKTFKISVLEGSMLNAPFEIRYLNPLMIMHQYSSWTEYDDDGKMGIYGENHFCAYLAGLFDWQPFENLRIYGLYAQNELQLPQERTRTGILVPDSLGGQLGVEVNVPFKGGYWKGFTEAIYTSPYLYVKQNPESSLYRERGDNLVSDRILSWVGSPFGPDSFGVKAGAGYELPRKWSANLGYFFLAKGENGFEIFDSKTDNDGYYTYYPYVYYRRNQGGADGQEKYDEAYAAARNMWLSGIPMYVNQISLEGEYYLNSKFSTSARTIYSFIFNAGHEKGRFVHGVEFAISLSYTLL</sequence>
<name>A0A1I3ICK7_9SPIR</name>
<protein>
    <recommendedName>
        <fullName evidence="3">Capsule assembly protein Wzi</fullName>
    </recommendedName>
</protein>
<dbReference type="Proteomes" id="UP000182737">
    <property type="component" value="Unassembled WGS sequence"/>
</dbReference>
<evidence type="ECO:0000313" key="2">
    <source>
        <dbReference type="Proteomes" id="UP000182737"/>
    </source>
</evidence>
<organism evidence="1 2">
    <name type="scientific">Treponema bryantii</name>
    <dbReference type="NCBI Taxonomy" id="163"/>
    <lineage>
        <taxon>Bacteria</taxon>
        <taxon>Pseudomonadati</taxon>
        <taxon>Spirochaetota</taxon>
        <taxon>Spirochaetia</taxon>
        <taxon>Spirochaetales</taxon>
        <taxon>Treponemataceae</taxon>
        <taxon>Treponema</taxon>
    </lineage>
</organism>
<keyword evidence="2" id="KW-1185">Reference proteome</keyword>
<dbReference type="RefSeq" id="WP_074930153.1">
    <property type="nucleotide sequence ID" value="NZ_FORI01000001.1"/>
</dbReference>
<dbReference type="OrthoDB" id="366890at2"/>
<gene>
    <name evidence="1" type="ORF">SAMN04487775_101500</name>
</gene>
<evidence type="ECO:0008006" key="3">
    <source>
        <dbReference type="Google" id="ProtNLM"/>
    </source>
</evidence>
<evidence type="ECO:0000313" key="1">
    <source>
        <dbReference type="EMBL" id="SFI45672.1"/>
    </source>
</evidence>
<dbReference type="EMBL" id="FORI01000001">
    <property type="protein sequence ID" value="SFI45672.1"/>
    <property type="molecule type" value="Genomic_DNA"/>
</dbReference>
<dbReference type="AlphaFoldDB" id="A0A1I3ICK7"/>